<dbReference type="EMBL" id="QYBB01000009">
    <property type="protein sequence ID" value="RYC32043.1"/>
    <property type="molecule type" value="Genomic_DNA"/>
</dbReference>
<dbReference type="Pfam" id="PF12833">
    <property type="entry name" value="HTH_18"/>
    <property type="match status" value="1"/>
</dbReference>
<dbReference type="GO" id="GO:0043565">
    <property type="term" value="F:sequence-specific DNA binding"/>
    <property type="evidence" value="ECO:0007669"/>
    <property type="project" value="InterPro"/>
</dbReference>
<feature type="domain" description="HTH araC/xylS-type" evidence="5">
    <location>
        <begin position="268"/>
        <end position="366"/>
    </location>
</feature>
<proteinExistence type="predicted"/>
<dbReference type="OrthoDB" id="9793400at2"/>
<dbReference type="PANTHER" id="PTHR43130:SF3">
    <property type="entry name" value="HTH-TYPE TRANSCRIPTIONAL REGULATOR RV1931C"/>
    <property type="match status" value="1"/>
</dbReference>
<evidence type="ECO:0000256" key="2">
    <source>
        <dbReference type="ARBA" id="ARBA00023125"/>
    </source>
</evidence>
<dbReference type="InterPro" id="IPR018062">
    <property type="entry name" value="HTH_AraC-typ_CS"/>
</dbReference>
<dbReference type="SUPFAM" id="SSF52317">
    <property type="entry name" value="Class I glutamine amidotransferase-like"/>
    <property type="match status" value="1"/>
</dbReference>
<comment type="caution">
    <text evidence="6">The sequence shown here is derived from an EMBL/GenBank/DDBJ whole genome shotgun (WGS) entry which is preliminary data.</text>
</comment>
<reference evidence="6 7" key="2">
    <citation type="submission" date="2019-02" db="EMBL/GenBank/DDBJ databases">
        <title>'Lichenibacterium ramalinii' gen. nov. sp. nov., 'Lichenibacterium minor' gen. nov. sp. nov.</title>
        <authorList>
            <person name="Pankratov T."/>
        </authorList>
    </citation>
    <scope>NUCLEOTIDE SEQUENCE [LARGE SCALE GENOMIC DNA]</scope>
    <source>
        <strain evidence="6 7">RmlP026</strain>
    </source>
</reference>
<dbReference type="InterPro" id="IPR009057">
    <property type="entry name" value="Homeodomain-like_sf"/>
</dbReference>
<protein>
    <submittedName>
        <fullName evidence="6">GlxA family transcriptional regulator</fullName>
    </submittedName>
</protein>
<organism evidence="6 7">
    <name type="scientific">Lichenibacterium minor</name>
    <dbReference type="NCBI Taxonomy" id="2316528"/>
    <lineage>
        <taxon>Bacteria</taxon>
        <taxon>Pseudomonadati</taxon>
        <taxon>Pseudomonadota</taxon>
        <taxon>Alphaproteobacteria</taxon>
        <taxon>Hyphomicrobiales</taxon>
        <taxon>Lichenihabitantaceae</taxon>
        <taxon>Lichenibacterium</taxon>
    </lineage>
</organism>
<evidence type="ECO:0000256" key="3">
    <source>
        <dbReference type="ARBA" id="ARBA00023163"/>
    </source>
</evidence>
<dbReference type="SUPFAM" id="SSF46689">
    <property type="entry name" value="Homeodomain-like"/>
    <property type="match status" value="2"/>
</dbReference>
<keyword evidence="2" id="KW-0238">DNA-binding</keyword>
<evidence type="ECO:0000259" key="5">
    <source>
        <dbReference type="PROSITE" id="PS01124"/>
    </source>
</evidence>
<evidence type="ECO:0000256" key="1">
    <source>
        <dbReference type="ARBA" id="ARBA00023015"/>
    </source>
</evidence>
<dbReference type="PROSITE" id="PS01124">
    <property type="entry name" value="HTH_ARAC_FAMILY_2"/>
    <property type="match status" value="1"/>
</dbReference>
<dbReference type="Gene3D" id="3.40.50.880">
    <property type="match status" value="1"/>
</dbReference>
<sequence>MSISKADAGDLALKTGRARPPAPGSLPASASARRRRGADEGGRPGEAGRARALADITSVAFLLVPSFSMIAFSSAVEPLRLANRIEGHDTFSWRVLSVDGRPVAASNGVEIAVGGSFADLGGATAAVVCSGLDVQTFDHRDMIARLRGVASRGVPVGAVCTGTYVLAKAGLLDDHRCTVHWENQDSLREQFPEIDLTEELFEIDRTRFTCAGGTAAIDMMLALIARQLGQEVASGVTDQLIHHRMRDGDERQRMELRSRLGVAHPKLISVVAEMERCIEQPLSCVDLAEGAGLSTRQLERLFRKYIGQVPTRYYLGLRLVRARQLLLQTSMPILSIGLACGFVSASHFSKCYSEHFDRTPSQERRPHR</sequence>
<name>A0A4Q2U622_9HYPH</name>
<keyword evidence="1" id="KW-0805">Transcription regulation</keyword>
<gene>
    <name evidence="6" type="ORF">D3273_09925</name>
</gene>
<dbReference type="Pfam" id="PF01965">
    <property type="entry name" value="DJ-1_PfpI"/>
    <property type="match status" value="1"/>
</dbReference>
<dbReference type="GO" id="GO:0003700">
    <property type="term" value="F:DNA-binding transcription factor activity"/>
    <property type="evidence" value="ECO:0007669"/>
    <property type="project" value="InterPro"/>
</dbReference>
<evidence type="ECO:0000313" key="6">
    <source>
        <dbReference type="EMBL" id="RYC32043.1"/>
    </source>
</evidence>
<feature type="compositionally biased region" description="Basic and acidic residues" evidence="4">
    <location>
        <begin position="37"/>
        <end position="49"/>
    </location>
</feature>
<keyword evidence="3" id="KW-0804">Transcription</keyword>
<accession>A0A4Q2U622</accession>
<dbReference type="Gene3D" id="1.10.10.60">
    <property type="entry name" value="Homeodomain-like"/>
    <property type="match status" value="2"/>
</dbReference>
<dbReference type="PANTHER" id="PTHR43130">
    <property type="entry name" value="ARAC-FAMILY TRANSCRIPTIONAL REGULATOR"/>
    <property type="match status" value="1"/>
</dbReference>
<keyword evidence="7" id="KW-1185">Reference proteome</keyword>
<dbReference type="RefSeq" id="WP_129226003.1">
    <property type="nucleotide sequence ID" value="NZ_QYBB01000009.1"/>
</dbReference>
<reference evidence="6 7" key="1">
    <citation type="submission" date="2018-12" db="EMBL/GenBank/DDBJ databases">
        <authorList>
            <person name="Grouzdev D.S."/>
            <person name="Krutkina M.S."/>
        </authorList>
    </citation>
    <scope>NUCLEOTIDE SEQUENCE [LARGE SCALE GENOMIC DNA]</scope>
    <source>
        <strain evidence="6 7">RmlP026</strain>
    </source>
</reference>
<dbReference type="InterPro" id="IPR002818">
    <property type="entry name" value="DJ-1/PfpI"/>
</dbReference>
<dbReference type="InterPro" id="IPR029062">
    <property type="entry name" value="Class_I_gatase-like"/>
</dbReference>
<dbReference type="InterPro" id="IPR018060">
    <property type="entry name" value="HTH_AraC"/>
</dbReference>
<dbReference type="PROSITE" id="PS00041">
    <property type="entry name" value="HTH_ARAC_FAMILY_1"/>
    <property type="match status" value="1"/>
</dbReference>
<evidence type="ECO:0000256" key="4">
    <source>
        <dbReference type="SAM" id="MobiDB-lite"/>
    </source>
</evidence>
<dbReference type="AlphaFoldDB" id="A0A4Q2U622"/>
<dbReference type="CDD" id="cd03136">
    <property type="entry name" value="GATase1_AraC_ArgR_like"/>
    <property type="match status" value="1"/>
</dbReference>
<feature type="region of interest" description="Disordered" evidence="4">
    <location>
        <begin position="1"/>
        <end position="49"/>
    </location>
</feature>
<dbReference type="Proteomes" id="UP000290759">
    <property type="component" value="Unassembled WGS sequence"/>
</dbReference>
<dbReference type="InterPro" id="IPR052158">
    <property type="entry name" value="INH-QAR"/>
</dbReference>
<evidence type="ECO:0000313" key="7">
    <source>
        <dbReference type="Proteomes" id="UP000290759"/>
    </source>
</evidence>
<dbReference type="SMART" id="SM00342">
    <property type="entry name" value="HTH_ARAC"/>
    <property type="match status" value="1"/>
</dbReference>